<evidence type="ECO:0000313" key="1">
    <source>
        <dbReference type="EMBL" id="KAJ8303930.1"/>
    </source>
</evidence>
<keyword evidence="2" id="KW-1185">Reference proteome</keyword>
<name>A0ABQ9EKK9_TEGGR</name>
<proteinExistence type="predicted"/>
<dbReference type="EMBL" id="JARBDR010000903">
    <property type="protein sequence ID" value="KAJ8303930.1"/>
    <property type="molecule type" value="Genomic_DNA"/>
</dbReference>
<organism evidence="1 2">
    <name type="scientific">Tegillarca granosa</name>
    <name type="common">Malaysian cockle</name>
    <name type="synonym">Anadara granosa</name>
    <dbReference type="NCBI Taxonomy" id="220873"/>
    <lineage>
        <taxon>Eukaryota</taxon>
        <taxon>Metazoa</taxon>
        <taxon>Spiralia</taxon>
        <taxon>Lophotrochozoa</taxon>
        <taxon>Mollusca</taxon>
        <taxon>Bivalvia</taxon>
        <taxon>Autobranchia</taxon>
        <taxon>Pteriomorphia</taxon>
        <taxon>Arcoida</taxon>
        <taxon>Arcoidea</taxon>
        <taxon>Arcidae</taxon>
        <taxon>Tegillarca</taxon>
    </lineage>
</organism>
<comment type="caution">
    <text evidence="1">The sequence shown here is derived from an EMBL/GenBank/DDBJ whole genome shotgun (WGS) entry which is preliminary data.</text>
</comment>
<gene>
    <name evidence="1" type="ORF">KUTeg_017513</name>
</gene>
<protein>
    <submittedName>
        <fullName evidence="1">Uncharacterized protein</fullName>
    </submittedName>
</protein>
<sequence length="67" mass="7745">MVDDCVGGFSVISFRMENPAKIGGTLLLPTLDEMDIFIKLNKDYKTFKLPFFSHLHLHRLQTHILKI</sequence>
<accession>A0ABQ9EKK9</accession>
<reference evidence="1 2" key="1">
    <citation type="submission" date="2022-12" db="EMBL/GenBank/DDBJ databases">
        <title>Chromosome-level genome of Tegillarca granosa.</title>
        <authorList>
            <person name="Kim J."/>
        </authorList>
    </citation>
    <scope>NUCLEOTIDE SEQUENCE [LARGE SCALE GENOMIC DNA]</scope>
    <source>
        <strain evidence="1">Teg-2019</strain>
        <tissue evidence="1">Adductor muscle</tissue>
    </source>
</reference>
<evidence type="ECO:0000313" key="2">
    <source>
        <dbReference type="Proteomes" id="UP001217089"/>
    </source>
</evidence>
<dbReference type="Proteomes" id="UP001217089">
    <property type="component" value="Unassembled WGS sequence"/>
</dbReference>